<protein>
    <recommendedName>
        <fullName evidence="3">Midasin lid domain-containing protein</fullName>
    </recommendedName>
</protein>
<evidence type="ECO:0000313" key="4">
    <source>
        <dbReference type="EMBL" id="MED6139437.1"/>
    </source>
</evidence>
<sequence>MEKVIAHKNFFVLATMNPGGDVGKKELSPALRNRFTEIWVSPVSDLNELEGIVLRRISKLKNAGNINQAYRERLLQIVNAMISFFEWFNELYPGRRLTVRDLIAWVDFLDVMEESLGPEYALLHGIFLVLLDGLSLVAQFSPGTGISERYSNELRERCLSFLLQKLRVDESNLLHSKLSRLENYGWGEFATASSILHIDNPQIDDLFGIDPFYIKK</sequence>
<dbReference type="InterPro" id="IPR048617">
    <property type="entry name" value="MDN1_AAA_lid_4"/>
</dbReference>
<keyword evidence="5" id="KW-1185">Reference proteome</keyword>
<dbReference type="Proteomes" id="UP001341840">
    <property type="component" value="Unassembled WGS sequence"/>
</dbReference>
<dbReference type="Pfam" id="PF21108">
    <property type="entry name" value="MDN1_4th"/>
    <property type="match status" value="1"/>
</dbReference>
<feature type="domain" description="Midasin lid" evidence="3">
    <location>
        <begin position="72"/>
        <end position="132"/>
    </location>
</feature>
<evidence type="ECO:0000259" key="3">
    <source>
        <dbReference type="Pfam" id="PF21108"/>
    </source>
</evidence>
<dbReference type="PANTHER" id="PTHR48103">
    <property type="entry name" value="MIDASIN-RELATED"/>
    <property type="match status" value="1"/>
</dbReference>
<gene>
    <name evidence="4" type="ORF">PIB30_083842</name>
</gene>
<dbReference type="PANTHER" id="PTHR48103:SF2">
    <property type="entry name" value="MIDASIN"/>
    <property type="match status" value="1"/>
</dbReference>
<accession>A0ABU6SSY8</accession>
<evidence type="ECO:0000256" key="1">
    <source>
        <dbReference type="ARBA" id="ARBA00022741"/>
    </source>
</evidence>
<dbReference type="EMBL" id="JASCZI010061755">
    <property type="protein sequence ID" value="MED6139437.1"/>
    <property type="molecule type" value="Genomic_DNA"/>
</dbReference>
<evidence type="ECO:0000256" key="2">
    <source>
        <dbReference type="ARBA" id="ARBA00022840"/>
    </source>
</evidence>
<dbReference type="SUPFAM" id="SSF52540">
    <property type="entry name" value="P-loop containing nucleoside triphosphate hydrolases"/>
    <property type="match status" value="1"/>
</dbReference>
<proteinExistence type="predicted"/>
<comment type="caution">
    <text evidence="4">The sequence shown here is derived from an EMBL/GenBank/DDBJ whole genome shotgun (WGS) entry which is preliminary data.</text>
</comment>
<dbReference type="Gene3D" id="3.40.50.300">
    <property type="entry name" value="P-loop containing nucleotide triphosphate hydrolases"/>
    <property type="match status" value="1"/>
</dbReference>
<keyword evidence="1" id="KW-0547">Nucleotide-binding</keyword>
<organism evidence="4 5">
    <name type="scientific">Stylosanthes scabra</name>
    <dbReference type="NCBI Taxonomy" id="79078"/>
    <lineage>
        <taxon>Eukaryota</taxon>
        <taxon>Viridiplantae</taxon>
        <taxon>Streptophyta</taxon>
        <taxon>Embryophyta</taxon>
        <taxon>Tracheophyta</taxon>
        <taxon>Spermatophyta</taxon>
        <taxon>Magnoliopsida</taxon>
        <taxon>eudicotyledons</taxon>
        <taxon>Gunneridae</taxon>
        <taxon>Pentapetalae</taxon>
        <taxon>rosids</taxon>
        <taxon>fabids</taxon>
        <taxon>Fabales</taxon>
        <taxon>Fabaceae</taxon>
        <taxon>Papilionoideae</taxon>
        <taxon>50 kb inversion clade</taxon>
        <taxon>dalbergioids sensu lato</taxon>
        <taxon>Dalbergieae</taxon>
        <taxon>Pterocarpus clade</taxon>
        <taxon>Stylosanthes</taxon>
    </lineage>
</organism>
<evidence type="ECO:0000313" key="5">
    <source>
        <dbReference type="Proteomes" id="UP001341840"/>
    </source>
</evidence>
<keyword evidence="2" id="KW-0067">ATP-binding</keyword>
<reference evidence="4 5" key="1">
    <citation type="journal article" date="2023" name="Plants (Basel)">
        <title>Bridging the Gap: Combining Genomics and Transcriptomics Approaches to Understand Stylosanthes scabra, an Orphan Legume from the Brazilian Caatinga.</title>
        <authorList>
            <person name="Ferreira-Neto J.R.C."/>
            <person name="da Silva M.D."/>
            <person name="Binneck E."/>
            <person name="de Melo N.F."/>
            <person name="da Silva R.H."/>
            <person name="de Melo A.L.T.M."/>
            <person name="Pandolfi V."/>
            <person name="Bustamante F.O."/>
            <person name="Brasileiro-Vidal A.C."/>
            <person name="Benko-Iseppon A.M."/>
        </authorList>
    </citation>
    <scope>NUCLEOTIDE SEQUENCE [LARGE SCALE GENOMIC DNA]</scope>
    <source>
        <tissue evidence="4">Leaves</tissue>
    </source>
</reference>
<feature type="non-terminal residue" evidence="4">
    <location>
        <position position="216"/>
    </location>
</feature>
<dbReference type="InterPro" id="IPR027417">
    <property type="entry name" value="P-loop_NTPase"/>
</dbReference>
<name>A0ABU6SSY8_9FABA</name>